<dbReference type="OrthoDB" id="5114842at2"/>
<dbReference type="Proteomes" id="UP000198414">
    <property type="component" value="Unassembled WGS sequence"/>
</dbReference>
<dbReference type="SUPFAM" id="SSF103084">
    <property type="entry name" value="Holliday junction resolvase RusA"/>
    <property type="match status" value="1"/>
</dbReference>
<evidence type="ECO:0000313" key="2">
    <source>
        <dbReference type="Proteomes" id="UP000198414"/>
    </source>
</evidence>
<accession>A0A1Z5IYF3</accession>
<organism evidence="1 2">
    <name type="scientific">Secundilactobacillus pentosiphilus</name>
    <dbReference type="NCBI Taxonomy" id="1714682"/>
    <lineage>
        <taxon>Bacteria</taxon>
        <taxon>Bacillati</taxon>
        <taxon>Bacillota</taxon>
        <taxon>Bacilli</taxon>
        <taxon>Lactobacillales</taxon>
        <taxon>Lactobacillaceae</taxon>
        <taxon>Secundilactobacillus</taxon>
    </lineage>
</organism>
<evidence type="ECO:0000313" key="1">
    <source>
        <dbReference type="EMBL" id="GAX06824.1"/>
    </source>
</evidence>
<comment type="caution">
    <text evidence="1">The sequence shown here is derived from an EMBL/GenBank/DDBJ whole genome shotgun (WGS) entry which is preliminary data.</text>
</comment>
<dbReference type="RefSeq" id="WP_089121767.1">
    <property type="nucleotide sequence ID" value="NZ_BCMI01000027.1"/>
</dbReference>
<dbReference type="AlphaFoldDB" id="A0A1Z5IYF3"/>
<proteinExistence type="predicted"/>
<dbReference type="GO" id="GO:0000287">
    <property type="term" value="F:magnesium ion binding"/>
    <property type="evidence" value="ECO:0007669"/>
    <property type="project" value="InterPro"/>
</dbReference>
<dbReference type="Pfam" id="PF05866">
    <property type="entry name" value="RusA"/>
    <property type="match status" value="1"/>
</dbReference>
<reference evidence="1 2" key="1">
    <citation type="submission" date="2015-11" db="EMBL/GenBank/DDBJ databases">
        <title>Draft genome sequences of new species of the genus Lactobacillus isolated from orchardgrass silage.</title>
        <authorList>
            <person name="Tohno M."/>
            <person name="Tanizawa Y."/>
            <person name="Arita M."/>
        </authorList>
    </citation>
    <scope>NUCLEOTIDE SEQUENCE [LARGE SCALE GENOMIC DNA]</scope>
    <source>
        <strain evidence="1 2">IWT25</strain>
    </source>
</reference>
<dbReference type="Gene3D" id="3.30.1330.70">
    <property type="entry name" value="Holliday junction resolvase RusA"/>
    <property type="match status" value="1"/>
</dbReference>
<dbReference type="EMBL" id="BCMI01000027">
    <property type="protein sequence ID" value="GAX06824.1"/>
    <property type="molecule type" value="Genomic_DNA"/>
</dbReference>
<name>A0A1Z5IYF3_9LACO</name>
<sequence>MIVIRYDGEPVPAGRPRFTRKGHAYDPGKSRKFKELLGWAARSQYHEAPITGKPLEVYIEAYRANQKNISKVERRRRENKVSVPMTKPDVDNYVKSILDALTGIIWEDDNLIQHVDARKYYADQPHVIIKVKEYKREFNYARYEYERLADNGK</sequence>
<dbReference type="InterPro" id="IPR008822">
    <property type="entry name" value="Endonuclease_RusA-like"/>
</dbReference>
<dbReference type="GO" id="GO:0006310">
    <property type="term" value="P:DNA recombination"/>
    <property type="evidence" value="ECO:0007669"/>
    <property type="project" value="InterPro"/>
</dbReference>
<dbReference type="GO" id="GO:0006281">
    <property type="term" value="P:DNA repair"/>
    <property type="evidence" value="ECO:0007669"/>
    <property type="project" value="InterPro"/>
</dbReference>
<gene>
    <name evidence="1" type="primary">rus</name>
    <name evidence="1" type="ORF">IWT25_02171</name>
</gene>
<protein>
    <submittedName>
        <fullName evidence="1">Holliday junction resolvase</fullName>
    </submittedName>
</protein>
<dbReference type="InterPro" id="IPR036614">
    <property type="entry name" value="RusA-like_sf"/>
</dbReference>